<gene>
    <name evidence="1" type="ORF">CMEL01_12049</name>
</gene>
<sequence>MYGLILNYIPTASVTAPHHTEECNPSRSRVTNVHRRGGTWKLHAARTSAMLRLRCACERKYNRSQTFCHRLTGFPSSCPADYWPRSNVAVFHHARTRQLNCSTSHRPHPLDPPKRLSKRRFSGPNCLLLHGAQTLLMKHWGRGI</sequence>
<protein>
    <submittedName>
        <fullName evidence="1">Uncharacterized protein</fullName>
    </submittedName>
</protein>
<dbReference type="Proteomes" id="UP001239795">
    <property type="component" value="Unassembled WGS sequence"/>
</dbReference>
<evidence type="ECO:0000313" key="2">
    <source>
        <dbReference type="Proteomes" id="UP001239795"/>
    </source>
</evidence>
<comment type="caution">
    <text evidence="1">The sequence shown here is derived from an EMBL/GenBank/DDBJ whole genome shotgun (WGS) entry which is preliminary data.</text>
</comment>
<evidence type="ECO:0000313" key="1">
    <source>
        <dbReference type="EMBL" id="KAK1466057.1"/>
    </source>
</evidence>
<dbReference type="AlphaFoldDB" id="A0AAI9UWI5"/>
<accession>A0AAI9UWI5</accession>
<organism evidence="1 2">
    <name type="scientific">Colletotrichum melonis</name>
    <dbReference type="NCBI Taxonomy" id="1209925"/>
    <lineage>
        <taxon>Eukaryota</taxon>
        <taxon>Fungi</taxon>
        <taxon>Dikarya</taxon>
        <taxon>Ascomycota</taxon>
        <taxon>Pezizomycotina</taxon>
        <taxon>Sordariomycetes</taxon>
        <taxon>Hypocreomycetidae</taxon>
        <taxon>Glomerellales</taxon>
        <taxon>Glomerellaceae</taxon>
        <taxon>Colletotrichum</taxon>
        <taxon>Colletotrichum acutatum species complex</taxon>
    </lineage>
</organism>
<name>A0AAI9UWI5_9PEZI</name>
<keyword evidence="2" id="KW-1185">Reference proteome</keyword>
<proteinExistence type="predicted"/>
<dbReference type="EMBL" id="MLGG01000004">
    <property type="protein sequence ID" value="KAK1466057.1"/>
    <property type="molecule type" value="Genomic_DNA"/>
</dbReference>
<reference evidence="1 2" key="1">
    <citation type="submission" date="2016-10" db="EMBL/GenBank/DDBJ databases">
        <title>The genome sequence of Colletotrichum fioriniae PJ7.</title>
        <authorList>
            <person name="Baroncelli R."/>
        </authorList>
    </citation>
    <scope>NUCLEOTIDE SEQUENCE [LARGE SCALE GENOMIC DNA]</scope>
    <source>
        <strain evidence="1">Col 31</strain>
    </source>
</reference>